<reference evidence="10" key="1">
    <citation type="submission" date="2021-02" db="EMBL/GenBank/DDBJ databases">
        <authorList>
            <person name="Palmer J.M."/>
        </authorList>
    </citation>
    <scope>NUCLEOTIDE SEQUENCE</scope>
    <source>
        <strain evidence="10">SCRP23</strain>
    </source>
</reference>
<proteinExistence type="predicted"/>
<dbReference type="PROSITE" id="PS50199">
    <property type="entry name" value="ZF_RANBP2_2"/>
    <property type="match status" value="1"/>
</dbReference>
<organism evidence="10 11">
    <name type="scientific">Phytophthora boehmeriae</name>
    <dbReference type="NCBI Taxonomy" id="109152"/>
    <lineage>
        <taxon>Eukaryota</taxon>
        <taxon>Sar</taxon>
        <taxon>Stramenopiles</taxon>
        <taxon>Oomycota</taxon>
        <taxon>Peronosporomycetes</taxon>
        <taxon>Peronosporales</taxon>
        <taxon>Peronosporaceae</taxon>
        <taxon>Phytophthora</taxon>
    </lineage>
</organism>
<sequence length="671" mass="75062">MEAFLNASSASTDGANNTIMEIPSGYRRQSIEFYLYVLLGVVTALASGSMLLYCAHQRRVQRYVEDDNANNNMQRHLLEDSFIQHGQTEWQCSVCYHENHPAKRECLMCGTPEVISTGVTASLVAERKLLDRAFLLDESAESQAALAARNRSFHARRLNEMNLNQRQRGARRRHLWQRAKTANGQFRWARVGHCQPSRISQLTSNIRASLPTAAASLLPSPDGNETRQSAPAAYVFNSDAESLGATTITRTSNSSGGELGVETELTMVASADEDGTFSPAIRKNVLGLRRSDGCEVSSQSAAIPDDSFIAQPSVGYVRHVNEEGQVEWVPADTLVHESEAVTAIDVEEFPRATNYIDFEAVAALPFRAKVRWFLRELSKVAVPWDEGHLLLKIRRDAVLSESMHLLMLVPAADLRQRLRIEFIDEPGLDAGGLMQLHRHALWLRDNEGADALALDFTAQRQTSDGAVITEELKPGGKDIPVTDANKEEYLMLLLKHKMFGGVREQLEALLQGLYDVLPRTLLTVFDYQELELLLCGVPSIDVADWESHTDVRLLRADQGFNKPSSSERNVVQWFWDTIRAFSQEERARLLQFVTGTSRVPAEGFRALLSHDGRVRRFGLQLVPLGTPPAGLYPKAHTCFNRIDVPLYRSRQELVTYLTLVINMEITGFTML</sequence>
<evidence type="ECO:0000256" key="5">
    <source>
        <dbReference type="PROSITE-ProRule" id="PRU00104"/>
    </source>
</evidence>
<keyword evidence="11" id="KW-1185">Reference proteome</keyword>
<keyword evidence="5" id="KW-0833">Ubl conjugation pathway</keyword>
<evidence type="ECO:0000256" key="4">
    <source>
        <dbReference type="ARBA" id="ARBA00022833"/>
    </source>
</evidence>
<evidence type="ECO:0000256" key="7">
    <source>
        <dbReference type="SAM" id="Phobius"/>
    </source>
</evidence>
<accession>A0A8T1WGN7</accession>
<keyword evidence="7" id="KW-0472">Membrane</keyword>
<feature type="active site" description="Glycyl thioester intermediate" evidence="5">
    <location>
        <position position="638"/>
    </location>
</feature>
<keyword evidence="7" id="KW-0812">Transmembrane</keyword>
<evidence type="ECO:0000259" key="9">
    <source>
        <dbReference type="PROSITE" id="PS50237"/>
    </source>
</evidence>
<gene>
    <name evidence="10" type="ORF">PHYBOEH_006144</name>
</gene>
<feature type="domain" description="HECT" evidence="9">
    <location>
        <begin position="410"/>
        <end position="433"/>
    </location>
</feature>
<evidence type="ECO:0000256" key="2">
    <source>
        <dbReference type="ARBA" id="ARBA00022723"/>
    </source>
</evidence>
<dbReference type="SMART" id="SM00547">
    <property type="entry name" value="ZnF_RBZ"/>
    <property type="match status" value="1"/>
</dbReference>
<evidence type="ECO:0008006" key="12">
    <source>
        <dbReference type="Google" id="ProtNLM"/>
    </source>
</evidence>
<keyword evidence="2" id="KW-0479">Metal-binding</keyword>
<dbReference type="PROSITE" id="PS01358">
    <property type="entry name" value="ZF_RANBP2_1"/>
    <property type="match status" value="1"/>
</dbReference>
<comment type="caution">
    <text evidence="5">Lacks conserved residue(s) required for the propagation of feature annotation.</text>
</comment>
<dbReference type="InterPro" id="IPR000569">
    <property type="entry name" value="HECT_dom"/>
</dbReference>
<evidence type="ECO:0000259" key="8">
    <source>
        <dbReference type="PROSITE" id="PS50199"/>
    </source>
</evidence>
<dbReference type="AlphaFoldDB" id="A0A8T1WGN7"/>
<dbReference type="Pfam" id="PF00632">
    <property type="entry name" value="HECT"/>
    <property type="match status" value="1"/>
</dbReference>
<dbReference type="Proteomes" id="UP000693981">
    <property type="component" value="Unassembled WGS sequence"/>
</dbReference>
<dbReference type="GO" id="GO:0061630">
    <property type="term" value="F:ubiquitin protein ligase activity"/>
    <property type="evidence" value="ECO:0007669"/>
    <property type="project" value="TreeGrafter"/>
</dbReference>
<dbReference type="SMART" id="SM00119">
    <property type="entry name" value="HECTc"/>
    <property type="match status" value="1"/>
</dbReference>
<evidence type="ECO:0000313" key="11">
    <source>
        <dbReference type="Proteomes" id="UP000693981"/>
    </source>
</evidence>
<dbReference type="GO" id="GO:0006511">
    <property type="term" value="P:ubiquitin-dependent protein catabolic process"/>
    <property type="evidence" value="ECO:0007669"/>
    <property type="project" value="TreeGrafter"/>
</dbReference>
<dbReference type="InterPro" id="IPR001876">
    <property type="entry name" value="Znf_RanBP2"/>
</dbReference>
<feature type="domain" description="HECT" evidence="9">
    <location>
        <begin position="436"/>
        <end position="671"/>
    </location>
</feature>
<evidence type="ECO:0000256" key="1">
    <source>
        <dbReference type="ARBA" id="ARBA00022679"/>
    </source>
</evidence>
<feature type="transmembrane region" description="Helical" evidence="7">
    <location>
        <begin position="33"/>
        <end position="53"/>
    </location>
</feature>
<dbReference type="PANTHER" id="PTHR11254:SF440">
    <property type="entry name" value="E3 UBIQUITIN-PROTEIN LIGASE NEDD-4"/>
    <property type="match status" value="1"/>
</dbReference>
<keyword evidence="4" id="KW-0862">Zinc</keyword>
<dbReference type="GO" id="GO:0016567">
    <property type="term" value="P:protein ubiquitination"/>
    <property type="evidence" value="ECO:0007669"/>
    <property type="project" value="TreeGrafter"/>
</dbReference>
<protein>
    <recommendedName>
        <fullName evidence="12">HECT E3 ubiquitin ligase</fullName>
    </recommendedName>
</protein>
<keyword evidence="3 6" id="KW-0863">Zinc-finger</keyword>
<evidence type="ECO:0000313" key="10">
    <source>
        <dbReference type="EMBL" id="KAG7393302.1"/>
    </source>
</evidence>
<evidence type="ECO:0000256" key="6">
    <source>
        <dbReference type="PROSITE-ProRule" id="PRU00322"/>
    </source>
</evidence>
<dbReference type="EMBL" id="JAGDFL010000321">
    <property type="protein sequence ID" value="KAG7393302.1"/>
    <property type="molecule type" value="Genomic_DNA"/>
</dbReference>
<comment type="caution">
    <text evidence="10">The sequence shown here is derived from an EMBL/GenBank/DDBJ whole genome shotgun (WGS) entry which is preliminary data.</text>
</comment>
<dbReference type="PANTHER" id="PTHR11254">
    <property type="entry name" value="HECT DOMAIN UBIQUITIN-PROTEIN LIGASE"/>
    <property type="match status" value="1"/>
</dbReference>
<feature type="domain" description="RanBP2-type" evidence="8">
    <location>
        <begin position="84"/>
        <end position="115"/>
    </location>
</feature>
<dbReference type="GO" id="GO:0005737">
    <property type="term" value="C:cytoplasm"/>
    <property type="evidence" value="ECO:0007669"/>
    <property type="project" value="TreeGrafter"/>
</dbReference>
<name>A0A8T1WGN7_9STRA</name>
<dbReference type="OrthoDB" id="8068875at2759"/>
<dbReference type="PROSITE" id="PS50237">
    <property type="entry name" value="HECT"/>
    <property type="match status" value="2"/>
</dbReference>
<keyword evidence="1" id="KW-0808">Transferase</keyword>
<evidence type="ECO:0000256" key="3">
    <source>
        <dbReference type="ARBA" id="ARBA00022771"/>
    </source>
</evidence>
<dbReference type="GO" id="GO:0008270">
    <property type="term" value="F:zinc ion binding"/>
    <property type="evidence" value="ECO:0007669"/>
    <property type="project" value="UniProtKB-KW"/>
</dbReference>
<dbReference type="FunFam" id="3.30.2410.10:FF:000009">
    <property type="entry name" value="Probable E3 ubiquitin-protein ligase HECTD2"/>
    <property type="match status" value="1"/>
</dbReference>
<dbReference type="InterPro" id="IPR050409">
    <property type="entry name" value="E3_ubiq-protein_ligase"/>
</dbReference>
<keyword evidence="7" id="KW-1133">Transmembrane helix</keyword>